<evidence type="ECO:0000256" key="2">
    <source>
        <dbReference type="ARBA" id="ARBA00022475"/>
    </source>
</evidence>
<protein>
    <submittedName>
        <fullName evidence="9">ACS family D-galactonate transporter-like MFS transporter</fullName>
    </submittedName>
</protein>
<reference evidence="9" key="2">
    <citation type="submission" date="2019-08" db="EMBL/GenBank/DDBJ databases">
        <title>Investigation of anaerobic lignin degradation for improved lignocellulosic biofuels.</title>
        <authorList>
            <person name="Deangelis K.PhD."/>
        </authorList>
    </citation>
    <scope>NUCLEOTIDE SEQUENCE [LARGE SCALE GENOMIC DNA]</scope>
    <source>
        <strain evidence="9">128R</strain>
    </source>
</reference>
<feature type="transmembrane region" description="Helical" evidence="7">
    <location>
        <begin position="55"/>
        <end position="76"/>
    </location>
</feature>
<evidence type="ECO:0000256" key="7">
    <source>
        <dbReference type="SAM" id="Phobius"/>
    </source>
</evidence>
<organism evidence="9">
    <name type="scientific">Serratia fonticola</name>
    <dbReference type="NCBI Taxonomy" id="47917"/>
    <lineage>
        <taxon>Bacteria</taxon>
        <taxon>Pseudomonadati</taxon>
        <taxon>Pseudomonadota</taxon>
        <taxon>Gammaproteobacteria</taxon>
        <taxon>Enterobacterales</taxon>
        <taxon>Yersiniaceae</taxon>
        <taxon>Serratia</taxon>
    </lineage>
</organism>
<name>A0A542D5K2_SERFO</name>
<feature type="transmembrane region" description="Helical" evidence="7">
    <location>
        <begin position="314"/>
        <end position="334"/>
    </location>
</feature>
<keyword evidence="5 7" id="KW-0472">Membrane</keyword>
<keyword evidence="4 7" id="KW-1133">Transmembrane helix</keyword>
<evidence type="ECO:0000259" key="8">
    <source>
        <dbReference type="PROSITE" id="PS50850"/>
    </source>
</evidence>
<feature type="transmembrane region" description="Helical" evidence="7">
    <location>
        <begin position="17"/>
        <end position="34"/>
    </location>
</feature>
<feature type="transmembrane region" description="Helical" evidence="7">
    <location>
        <begin position="88"/>
        <end position="106"/>
    </location>
</feature>
<comment type="similarity">
    <text evidence="6">Belongs to the major facilitator superfamily. Phthalate permease family.</text>
</comment>
<feature type="domain" description="Major facilitator superfamily (MFS) profile" evidence="8">
    <location>
        <begin position="21"/>
        <end position="430"/>
    </location>
</feature>
<evidence type="ECO:0000256" key="1">
    <source>
        <dbReference type="ARBA" id="ARBA00004651"/>
    </source>
</evidence>
<reference evidence="9" key="1">
    <citation type="submission" date="2019-06" db="EMBL/GenBank/DDBJ databases">
        <authorList>
            <person name="Deangelis K."/>
            <person name="Huntemann M."/>
            <person name="Clum A."/>
            <person name="Pillay M."/>
            <person name="Palaniappan K."/>
            <person name="Varghese N."/>
            <person name="Mikhailova N."/>
            <person name="Stamatis D."/>
            <person name="Reddy T."/>
            <person name="Daum C."/>
            <person name="Shapiro N."/>
            <person name="Ivanova N."/>
            <person name="Kyrpides N."/>
            <person name="Woyke T."/>
        </authorList>
    </citation>
    <scope>NUCLEOTIDE SEQUENCE [LARGE SCALE GENOMIC DNA]</scope>
    <source>
        <strain evidence="9">128R</strain>
    </source>
</reference>
<feature type="transmembrane region" description="Helical" evidence="7">
    <location>
        <begin position="280"/>
        <end position="302"/>
    </location>
</feature>
<dbReference type="Pfam" id="PF07690">
    <property type="entry name" value="MFS_1"/>
    <property type="match status" value="1"/>
</dbReference>
<feature type="transmembrane region" description="Helical" evidence="7">
    <location>
        <begin position="374"/>
        <end position="398"/>
    </location>
</feature>
<dbReference type="InterPro" id="IPR050382">
    <property type="entry name" value="MFS_Na/Anion_cotransporter"/>
</dbReference>
<feature type="transmembrane region" description="Helical" evidence="7">
    <location>
        <begin position="404"/>
        <end position="425"/>
    </location>
</feature>
<dbReference type="PROSITE" id="PS50850">
    <property type="entry name" value="MFS"/>
    <property type="match status" value="1"/>
</dbReference>
<dbReference type="SUPFAM" id="SSF103473">
    <property type="entry name" value="MFS general substrate transporter"/>
    <property type="match status" value="1"/>
</dbReference>
<comment type="caution">
    <text evidence="9">The sequence shown here is derived from an EMBL/GenBank/DDBJ whole genome shotgun (WGS) entry which is preliminary data.</text>
</comment>
<evidence type="ECO:0000313" key="9">
    <source>
        <dbReference type="EMBL" id="TVZ67887.1"/>
    </source>
</evidence>
<evidence type="ECO:0000256" key="3">
    <source>
        <dbReference type="ARBA" id="ARBA00022692"/>
    </source>
</evidence>
<gene>
    <name evidence="9" type="ORF">FHU10_0286</name>
</gene>
<keyword evidence="3 7" id="KW-0812">Transmembrane</keyword>
<evidence type="ECO:0000256" key="4">
    <source>
        <dbReference type="ARBA" id="ARBA00022989"/>
    </source>
</evidence>
<dbReference type="InterPro" id="IPR020846">
    <property type="entry name" value="MFS_dom"/>
</dbReference>
<dbReference type="PANTHER" id="PTHR11662">
    <property type="entry name" value="SOLUTE CARRIER FAMILY 17"/>
    <property type="match status" value="1"/>
</dbReference>
<dbReference type="GO" id="GO:0022857">
    <property type="term" value="F:transmembrane transporter activity"/>
    <property type="evidence" value="ECO:0007669"/>
    <property type="project" value="InterPro"/>
</dbReference>
<evidence type="ECO:0000256" key="5">
    <source>
        <dbReference type="ARBA" id="ARBA00023136"/>
    </source>
</evidence>
<dbReference type="AlphaFoldDB" id="A0A542D5K2"/>
<evidence type="ECO:0000256" key="6">
    <source>
        <dbReference type="ARBA" id="ARBA00038514"/>
    </source>
</evidence>
<feature type="transmembrane region" description="Helical" evidence="7">
    <location>
        <begin position="243"/>
        <end position="268"/>
    </location>
</feature>
<accession>A0A542D5K2</accession>
<dbReference type="PANTHER" id="PTHR11662:SF399">
    <property type="entry name" value="FI19708P1-RELATED"/>
    <property type="match status" value="1"/>
</dbReference>
<dbReference type="InterPro" id="IPR036259">
    <property type="entry name" value="MFS_trans_sf"/>
</dbReference>
<dbReference type="GO" id="GO:0005886">
    <property type="term" value="C:plasma membrane"/>
    <property type="evidence" value="ECO:0007669"/>
    <property type="project" value="UniProtKB-SubCell"/>
</dbReference>
<dbReference type="InterPro" id="IPR011701">
    <property type="entry name" value="MFS"/>
</dbReference>
<dbReference type="PIRSF" id="PIRSF002808">
    <property type="entry name" value="Hexose_phosphate_transp"/>
    <property type="match status" value="1"/>
</dbReference>
<keyword evidence="2" id="KW-1003">Cell membrane</keyword>
<proteinExistence type="inferred from homology"/>
<dbReference type="EMBL" id="VISQ01000001">
    <property type="protein sequence ID" value="TVZ67887.1"/>
    <property type="molecule type" value="Genomic_DNA"/>
</dbReference>
<feature type="transmembrane region" description="Helical" evidence="7">
    <location>
        <begin position="153"/>
        <end position="172"/>
    </location>
</feature>
<sequence length="435" mass="47873">MSIIKSEVSYNASPTHVRWNIFLILLLLGAINYIDRTSLAIAMPYIVEEFNIQDTIVVGLLHSTFFWAYALMQVPSGVLADKFKTRTIIAWATILWGAFQAVAALCHTTTLLALSRVGLGVSEAPIMPAGAKLMGTWLTPTERGRGSMLLDGGAALGTALGAIILTWLIAFFGSWRMAFIIAGIGTMLAGVLAWWYIRTYPHEHPKINQAELEHITKDNEFATKKADKYKIKDVVPYLKQRNVLALICGWVCYSTVFYGLMTWLPLYFQKTYGFDIKSMGGAMAFIFLLCFVGQLTGGYIIDRWRNSGADTNKVMHTMLGISAVTAGVGIFICANINHPVAAVVLLGIAMFPLRWASVYWSIPSLLGAQKVAGTICGTMNFSSNLFAAIIPILIGFIVQLTGNYYIAMMFFATAAVGYLICSLLINFDKKMVLEN</sequence>
<dbReference type="CDD" id="cd17319">
    <property type="entry name" value="MFS_ExuT_GudP_like"/>
    <property type="match status" value="1"/>
</dbReference>
<dbReference type="InterPro" id="IPR000849">
    <property type="entry name" value="Sugar_P_transporter"/>
</dbReference>
<feature type="transmembrane region" description="Helical" evidence="7">
    <location>
        <begin position="340"/>
        <end position="362"/>
    </location>
</feature>
<dbReference type="Gene3D" id="1.20.1250.20">
    <property type="entry name" value="MFS general substrate transporter like domains"/>
    <property type="match status" value="2"/>
</dbReference>
<feature type="transmembrane region" description="Helical" evidence="7">
    <location>
        <begin position="178"/>
        <end position="197"/>
    </location>
</feature>
<comment type="subcellular location">
    <subcellularLocation>
        <location evidence="1">Cell membrane</location>
        <topology evidence="1">Multi-pass membrane protein</topology>
    </subcellularLocation>
</comment>